<gene>
    <name evidence="1" type="ORF">EMH_0049570</name>
</gene>
<name>U6KBX6_9EIME</name>
<dbReference type="OrthoDB" id="435273at2759"/>
<protein>
    <recommendedName>
        <fullName evidence="3">Calmodulin</fullName>
    </recommendedName>
</protein>
<dbReference type="GeneID" id="25379641"/>
<dbReference type="Proteomes" id="UP000030744">
    <property type="component" value="Unassembled WGS sequence"/>
</dbReference>
<dbReference type="InterPro" id="IPR011992">
    <property type="entry name" value="EF-hand-dom_pair"/>
</dbReference>
<dbReference type="VEuPathDB" id="ToxoDB:EMH_0049570"/>
<keyword evidence="2" id="KW-1185">Reference proteome</keyword>
<reference evidence="1" key="2">
    <citation type="submission" date="2013-10" db="EMBL/GenBank/DDBJ databases">
        <authorList>
            <person name="Aslett M."/>
        </authorList>
    </citation>
    <scope>NUCLEOTIDE SEQUENCE [LARGE SCALE GENOMIC DNA]</scope>
    <source>
        <strain evidence="1">Houghton</strain>
    </source>
</reference>
<dbReference type="AlphaFoldDB" id="U6KBX6"/>
<dbReference type="SUPFAM" id="SSF47473">
    <property type="entry name" value="EF-hand"/>
    <property type="match status" value="1"/>
</dbReference>
<evidence type="ECO:0000313" key="2">
    <source>
        <dbReference type="Proteomes" id="UP000030744"/>
    </source>
</evidence>
<evidence type="ECO:0000313" key="1">
    <source>
        <dbReference type="EMBL" id="CDJ32978.1"/>
    </source>
</evidence>
<sequence length="201" mass="21393">MDRSLRQGGLVGRPATIPASSRPFRAISSKQLIAAFKDVSGGGGLILTTKAGDLARRLGLAPSLGEIEELKAVAGEYCDMSTFATFCKEVAHSNDSPKLLAELFGCYDPSCTGKVPLRVVRNILQNCGEVLTNDEVDAILEESTDEVDYGAFCERSVPVQSIVNAAADRRLTQDHSLPTKIEFTAVSSFPQVAVGAVKSTD</sequence>
<accession>U6KBX6</accession>
<proteinExistence type="predicted"/>
<dbReference type="EMBL" id="HG684728">
    <property type="protein sequence ID" value="CDJ32978.1"/>
    <property type="molecule type" value="Genomic_DNA"/>
</dbReference>
<organism evidence="1 2">
    <name type="scientific">Eimeria mitis</name>
    <dbReference type="NCBI Taxonomy" id="44415"/>
    <lineage>
        <taxon>Eukaryota</taxon>
        <taxon>Sar</taxon>
        <taxon>Alveolata</taxon>
        <taxon>Apicomplexa</taxon>
        <taxon>Conoidasida</taxon>
        <taxon>Coccidia</taxon>
        <taxon>Eucoccidiorida</taxon>
        <taxon>Eimeriorina</taxon>
        <taxon>Eimeriidae</taxon>
        <taxon>Eimeria</taxon>
    </lineage>
</organism>
<dbReference type="RefSeq" id="XP_013355542.1">
    <property type="nucleotide sequence ID" value="XM_013500088.1"/>
</dbReference>
<dbReference type="Gene3D" id="1.10.238.10">
    <property type="entry name" value="EF-hand"/>
    <property type="match status" value="2"/>
</dbReference>
<reference evidence="1" key="1">
    <citation type="submission" date="2013-10" db="EMBL/GenBank/DDBJ databases">
        <title>Genomic analysis of the causative agents of coccidiosis in chickens.</title>
        <authorList>
            <person name="Reid A.J."/>
            <person name="Blake D."/>
            <person name="Billington K."/>
            <person name="Browne H."/>
            <person name="Dunn M."/>
            <person name="Hung S."/>
            <person name="Kawahara F."/>
            <person name="Miranda-Saavedra D."/>
            <person name="Mourier T."/>
            <person name="Nagra H."/>
            <person name="Otto T.D."/>
            <person name="Rawlings N."/>
            <person name="Sanchez A."/>
            <person name="Sanders M."/>
            <person name="Subramaniam C."/>
            <person name="Tay Y."/>
            <person name="Dear P."/>
            <person name="Doerig C."/>
            <person name="Gruber A."/>
            <person name="Parkinson J."/>
            <person name="Shirley M."/>
            <person name="Wan K.L."/>
            <person name="Berriman M."/>
            <person name="Tomley F."/>
            <person name="Pain A."/>
        </authorList>
    </citation>
    <scope>NUCLEOTIDE SEQUENCE [LARGE SCALE GENOMIC DNA]</scope>
    <source>
        <strain evidence="1">Houghton</strain>
    </source>
</reference>
<evidence type="ECO:0008006" key="3">
    <source>
        <dbReference type="Google" id="ProtNLM"/>
    </source>
</evidence>